<feature type="transmembrane region" description="Helical" evidence="10">
    <location>
        <begin position="201"/>
        <end position="219"/>
    </location>
</feature>
<evidence type="ECO:0000256" key="3">
    <source>
        <dbReference type="ARBA" id="ARBA00022475"/>
    </source>
</evidence>
<dbReference type="PANTHER" id="PTHR28259:SF1">
    <property type="entry name" value="FLUORIDE EXPORT PROTEIN 1-RELATED"/>
    <property type="match status" value="1"/>
</dbReference>
<evidence type="ECO:0000256" key="9">
    <source>
        <dbReference type="SAM" id="MobiDB-lite"/>
    </source>
</evidence>
<dbReference type="Proteomes" id="UP001172457">
    <property type="component" value="Chromosome 5"/>
</dbReference>
<comment type="function">
    <text evidence="1">Fluoride channel required for the rapid expulsion of cytoplasmic fluoride.</text>
</comment>
<comment type="similarity">
    <text evidence="7">Belongs to the fluoride channel Fluc/FEX (TC 1.A.43) family.</text>
</comment>
<sequence length="449" mass="49182">MDYGHNDSEPRRSGSFSRISSTNSSLRRHSFNLVAAVHHDVDDDSDCRSVSEAGDIGDRALHSKRHNGSVSGRSRFSFDNNGENLVVPIQEHSFKESQLPTASPASPDSLLHDQGQNKECEKELPWFMTYISSRVHLAVLGILGVLTRYLLEKLFGPEVVGATSDQSYMYVDLAPNMVGSFFMGWFGVVYKGYISKFSPELAVGLTTGYLGSLTTFSGWNQKMLELSVDGHWVFAVLGFLLGLSLAASSFVFGVETAKGLKWAFNRTNLGSKCGFSEVNFFTSQVILIAVMITLLGSLWGVSIALLVKDFDHDSSTSRLWLGCIIGPIGVWIRFYLAQLNGQGLGRKETMKWMPFGTLIANVVASCIMAAMATLKKAVTDDHFGIVASGIQFGLCGCLSTVSTFIAEFGAMRESKHPWRAYVYASTTIIISFGLGTLIFSVPVWTKGWT</sequence>
<evidence type="ECO:0000313" key="11">
    <source>
        <dbReference type="EMBL" id="KAJ9549631.1"/>
    </source>
</evidence>
<evidence type="ECO:0000313" key="12">
    <source>
        <dbReference type="Proteomes" id="UP001172457"/>
    </source>
</evidence>
<keyword evidence="4 10" id="KW-0812">Transmembrane</keyword>
<dbReference type="EMBL" id="JARYMX010000005">
    <property type="protein sequence ID" value="KAJ9549631.1"/>
    <property type="molecule type" value="Genomic_DNA"/>
</dbReference>
<evidence type="ECO:0000256" key="10">
    <source>
        <dbReference type="SAM" id="Phobius"/>
    </source>
</evidence>
<feature type="transmembrane region" description="Helical" evidence="10">
    <location>
        <begin position="285"/>
        <end position="307"/>
    </location>
</feature>
<proteinExistence type="inferred from homology"/>
<keyword evidence="3" id="KW-1003">Cell membrane</keyword>
<organism evidence="11 12">
    <name type="scientific">Centaurea solstitialis</name>
    <name type="common">yellow star-thistle</name>
    <dbReference type="NCBI Taxonomy" id="347529"/>
    <lineage>
        <taxon>Eukaryota</taxon>
        <taxon>Viridiplantae</taxon>
        <taxon>Streptophyta</taxon>
        <taxon>Embryophyta</taxon>
        <taxon>Tracheophyta</taxon>
        <taxon>Spermatophyta</taxon>
        <taxon>Magnoliopsida</taxon>
        <taxon>eudicotyledons</taxon>
        <taxon>Gunneridae</taxon>
        <taxon>Pentapetalae</taxon>
        <taxon>asterids</taxon>
        <taxon>campanulids</taxon>
        <taxon>Asterales</taxon>
        <taxon>Asteraceae</taxon>
        <taxon>Carduoideae</taxon>
        <taxon>Cardueae</taxon>
        <taxon>Centaureinae</taxon>
        <taxon>Centaurea</taxon>
    </lineage>
</organism>
<comment type="caution">
    <text evidence="11">The sequence shown here is derived from an EMBL/GenBank/DDBJ whole genome shotgun (WGS) entry which is preliminary data.</text>
</comment>
<accession>A0AA38T922</accession>
<feature type="transmembrane region" description="Helical" evidence="10">
    <location>
        <begin position="383"/>
        <end position="408"/>
    </location>
</feature>
<feature type="compositionally biased region" description="Basic and acidic residues" evidence="9">
    <location>
        <begin position="1"/>
        <end position="12"/>
    </location>
</feature>
<dbReference type="AlphaFoldDB" id="A0AA38T922"/>
<reference evidence="11" key="1">
    <citation type="submission" date="2023-03" db="EMBL/GenBank/DDBJ databases">
        <title>Chromosome-scale reference genome and RAD-based genetic map of yellow starthistle (Centaurea solstitialis) reveal putative structural variation and QTLs associated with invader traits.</title>
        <authorList>
            <person name="Reatini B."/>
            <person name="Cang F.A."/>
            <person name="Jiang Q."/>
            <person name="Mckibben M.T.W."/>
            <person name="Barker M.S."/>
            <person name="Rieseberg L.H."/>
            <person name="Dlugosch K.M."/>
        </authorList>
    </citation>
    <scope>NUCLEOTIDE SEQUENCE</scope>
    <source>
        <strain evidence="11">CAN-66</strain>
        <tissue evidence="11">Leaf</tissue>
    </source>
</reference>
<evidence type="ECO:0000256" key="1">
    <source>
        <dbReference type="ARBA" id="ARBA00002598"/>
    </source>
</evidence>
<protein>
    <submittedName>
        <fullName evidence="11">Uncharacterized protein</fullName>
    </submittedName>
</protein>
<evidence type="ECO:0000256" key="7">
    <source>
        <dbReference type="ARBA" id="ARBA00035120"/>
    </source>
</evidence>
<keyword evidence="5 10" id="KW-1133">Transmembrane helix</keyword>
<gene>
    <name evidence="11" type="ORF">OSB04_022174</name>
</gene>
<dbReference type="PANTHER" id="PTHR28259">
    <property type="entry name" value="FLUORIDE EXPORT PROTEIN 1-RELATED"/>
    <property type="match status" value="1"/>
</dbReference>
<comment type="catalytic activity">
    <reaction evidence="8">
        <text>fluoride(in) = fluoride(out)</text>
        <dbReference type="Rhea" id="RHEA:76159"/>
        <dbReference type="ChEBI" id="CHEBI:17051"/>
    </reaction>
    <physiologicalReaction direction="left-to-right" evidence="8">
        <dbReference type="Rhea" id="RHEA:76160"/>
    </physiologicalReaction>
</comment>
<feature type="transmembrane region" description="Helical" evidence="10">
    <location>
        <begin position="127"/>
        <end position="147"/>
    </location>
</feature>
<feature type="transmembrane region" description="Helical" evidence="10">
    <location>
        <begin position="352"/>
        <end position="371"/>
    </location>
</feature>
<feature type="transmembrane region" description="Helical" evidence="10">
    <location>
        <begin position="167"/>
        <end position="189"/>
    </location>
</feature>
<keyword evidence="12" id="KW-1185">Reference proteome</keyword>
<feature type="transmembrane region" description="Helical" evidence="10">
    <location>
        <begin position="420"/>
        <end position="444"/>
    </location>
</feature>
<feature type="transmembrane region" description="Helical" evidence="10">
    <location>
        <begin position="319"/>
        <end position="340"/>
    </location>
</feature>
<dbReference type="Pfam" id="PF02537">
    <property type="entry name" value="CRCB"/>
    <property type="match status" value="2"/>
</dbReference>
<evidence type="ECO:0000256" key="2">
    <source>
        <dbReference type="ARBA" id="ARBA00004651"/>
    </source>
</evidence>
<dbReference type="InterPro" id="IPR003691">
    <property type="entry name" value="FluC"/>
</dbReference>
<keyword evidence="6 10" id="KW-0472">Membrane</keyword>
<evidence type="ECO:0000256" key="8">
    <source>
        <dbReference type="ARBA" id="ARBA00035585"/>
    </source>
</evidence>
<evidence type="ECO:0000256" key="6">
    <source>
        <dbReference type="ARBA" id="ARBA00023136"/>
    </source>
</evidence>
<comment type="subcellular location">
    <subcellularLocation>
        <location evidence="2">Cell membrane</location>
        <topology evidence="2">Multi-pass membrane protein</topology>
    </subcellularLocation>
</comment>
<dbReference type="GO" id="GO:0005886">
    <property type="term" value="C:plasma membrane"/>
    <property type="evidence" value="ECO:0007669"/>
    <property type="project" value="UniProtKB-SubCell"/>
</dbReference>
<feature type="region of interest" description="Disordered" evidence="9">
    <location>
        <begin position="1"/>
        <end position="21"/>
    </location>
</feature>
<feature type="transmembrane region" description="Helical" evidence="10">
    <location>
        <begin position="231"/>
        <end position="254"/>
    </location>
</feature>
<name>A0AA38T922_9ASTR</name>
<dbReference type="GO" id="GO:1903425">
    <property type="term" value="F:fluoride transmembrane transporter activity"/>
    <property type="evidence" value="ECO:0007669"/>
    <property type="project" value="TreeGrafter"/>
</dbReference>
<evidence type="ECO:0000256" key="5">
    <source>
        <dbReference type="ARBA" id="ARBA00022989"/>
    </source>
</evidence>
<evidence type="ECO:0000256" key="4">
    <source>
        <dbReference type="ARBA" id="ARBA00022692"/>
    </source>
</evidence>